<evidence type="ECO:0000256" key="6">
    <source>
        <dbReference type="ARBA" id="ARBA00023251"/>
    </source>
</evidence>
<proteinExistence type="inferred from homology"/>
<dbReference type="PANTHER" id="PTHR42711:SF5">
    <property type="entry name" value="ABC TRANSPORTER ATP-BINDING PROTEIN NATA"/>
    <property type="match status" value="1"/>
</dbReference>
<reference evidence="9" key="1">
    <citation type="journal article" date="2019" name="Int. J. Syst. Evol. Microbiol.">
        <title>The Global Catalogue of Microorganisms (GCM) 10K type strain sequencing project: providing services to taxonomists for standard genome sequencing and annotation.</title>
        <authorList>
            <consortium name="The Broad Institute Genomics Platform"/>
            <consortium name="The Broad Institute Genome Sequencing Center for Infectious Disease"/>
            <person name="Wu L."/>
            <person name="Ma J."/>
        </authorList>
    </citation>
    <scope>NUCLEOTIDE SEQUENCE [LARGE SCALE GENOMIC DNA]</scope>
    <source>
        <strain evidence="9">CGMCC 4.7317</strain>
    </source>
</reference>
<organism evidence="8 9">
    <name type="scientific">Longivirga aurantiaca</name>
    <dbReference type="NCBI Taxonomy" id="1837743"/>
    <lineage>
        <taxon>Bacteria</taxon>
        <taxon>Bacillati</taxon>
        <taxon>Actinomycetota</taxon>
        <taxon>Actinomycetes</taxon>
        <taxon>Sporichthyales</taxon>
        <taxon>Sporichthyaceae</taxon>
        <taxon>Longivirga</taxon>
    </lineage>
</organism>
<dbReference type="SMART" id="SM00382">
    <property type="entry name" value="AAA"/>
    <property type="match status" value="1"/>
</dbReference>
<dbReference type="SUPFAM" id="SSF52540">
    <property type="entry name" value="P-loop containing nucleoside triphosphate hydrolases"/>
    <property type="match status" value="1"/>
</dbReference>
<dbReference type="Gene3D" id="3.40.50.300">
    <property type="entry name" value="P-loop containing nucleotide triphosphate hydrolases"/>
    <property type="match status" value="1"/>
</dbReference>
<dbReference type="EMBL" id="JBHSTI010000008">
    <property type="protein sequence ID" value="MFC6237564.1"/>
    <property type="molecule type" value="Genomic_DNA"/>
</dbReference>
<comment type="caution">
    <text evidence="8">The sequence shown here is derived from an EMBL/GenBank/DDBJ whole genome shotgun (WGS) entry which is preliminary data.</text>
</comment>
<dbReference type="InterPro" id="IPR003439">
    <property type="entry name" value="ABC_transporter-like_ATP-bd"/>
</dbReference>
<accession>A0ABW1SZR7</accession>
<dbReference type="Proteomes" id="UP001596138">
    <property type="component" value="Unassembled WGS sequence"/>
</dbReference>
<evidence type="ECO:0000259" key="7">
    <source>
        <dbReference type="PROSITE" id="PS50893"/>
    </source>
</evidence>
<evidence type="ECO:0000256" key="5">
    <source>
        <dbReference type="ARBA" id="ARBA00022840"/>
    </source>
</evidence>
<evidence type="ECO:0000313" key="8">
    <source>
        <dbReference type="EMBL" id="MFC6237564.1"/>
    </source>
</evidence>
<comment type="subcellular location">
    <subcellularLocation>
        <location evidence="1">Cell membrane</location>
        <topology evidence="1">Peripheral membrane protein</topology>
    </subcellularLocation>
</comment>
<dbReference type="GO" id="GO:0005524">
    <property type="term" value="F:ATP binding"/>
    <property type="evidence" value="ECO:0007669"/>
    <property type="project" value="UniProtKB-KW"/>
</dbReference>
<sequence length="317" mass="33389">MATAAIRTVGLTKHFGKVIALDGLDLEVSPGEIFGFLGPNGAGKSTTIKLLLGLLRPTRGEAWLSGISVSDVERAHASVGYVPGDVSLWPNLTGAEILALLGNLSGNVDSRLRDELIERLDVDPSRRARSYSKGNRQKIALVAAFMTRPDILLLDEPTVGLDPLMEAEFQALAREAAAAGQTVFLSSHLLDEVEDVCGRVAILRDGVLVEVAALAELRRLTATVLEASLDGPVPRLDDLDGILGVEPMDGGVRVTVTGAPGNVLTRLGTAGITRLQSHAPTLEQIFLTYYETSAPQRDAVAAAHGASAPRPVGGDQP</sequence>
<keyword evidence="6" id="KW-0046">Antibiotic resistance</keyword>
<evidence type="ECO:0000256" key="3">
    <source>
        <dbReference type="ARBA" id="ARBA00022448"/>
    </source>
</evidence>
<dbReference type="Pfam" id="PF00005">
    <property type="entry name" value="ABC_tran"/>
    <property type="match status" value="1"/>
</dbReference>
<dbReference type="PANTHER" id="PTHR42711">
    <property type="entry name" value="ABC TRANSPORTER ATP-BINDING PROTEIN"/>
    <property type="match status" value="1"/>
</dbReference>
<protein>
    <submittedName>
        <fullName evidence="8">ATP-binding cassette domain-containing protein</fullName>
    </submittedName>
</protein>
<evidence type="ECO:0000256" key="2">
    <source>
        <dbReference type="ARBA" id="ARBA00005417"/>
    </source>
</evidence>
<gene>
    <name evidence="8" type="ORF">ACFQGU_06720</name>
</gene>
<evidence type="ECO:0000256" key="4">
    <source>
        <dbReference type="ARBA" id="ARBA00022741"/>
    </source>
</evidence>
<dbReference type="InterPro" id="IPR003593">
    <property type="entry name" value="AAA+_ATPase"/>
</dbReference>
<dbReference type="CDD" id="cd03230">
    <property type="entry name" value="ABC_DR_subfamily_A"/>
    <property type="match status" value="1"/>
</dbReference>
<evidence type="ECO:0000256" key="1">
    <source>
        <dbReference type="ARBA" id="ARBA00004202"/>
    </source>
</evidence>
<dbReference type="InterPro" id="IPR027417">
    <property type="entry name" value="P-loop_NTPase"/>
</dbReference>
<name>A0ABW1SZR7_9ACTN</name>
<dbReference type="PROSITE" id="PS00211">
    <property type="entry name" value="ABC_TRANSPORTER_1"/>
    <property type="match status" value="1"/>
</dbReference>
<evidence type="ECO:0000313" key="9">
    <source>
        <dbReference type="Proteomes" id="UP001596138"/>
    </source>
</evidence>
<dbReference type="InterPro" id="IPR017871">
    <property type="entry name" value="ABC_transporter-like_CS"/>
</dbReference>
<comment type="similarity">
    <text evidence="2">Belongs to the ABC transporter superfamily.</text>
</comment>
<keyword evidence="3" id="KW-0813">Transport</keyword>
<dbReference type="PROSITE" id="PS50893">
    <property type="entry name" value="ABC_TRANSPORTER_2"/>
    <property type="match status" value="1"/>
</dbReference>
<keyword evidence="4" id="KW-0547">Nucleotide-binding</keyword>
<keyword evidence="5 8" id="KW-0067">ATP-binding</keyword>
<feature type="domain" description="ABC transporter" evidence="7">
    <location>
        <begin position="6"/>
        <end position="230"/>
    </location>
</feature>
<dbReference type="InterPro" id="IPR050763">
    <property type="entry name" value="ABC_transporter_ATP-binding"/>
</dbReference>
<dbReference type="RefSeq" id="WP_386764977.1">
    <property type="nucleotide sequence ID" value="NZ_JBHSTI010000008.1"/>
</dbReference>
<keyword evidence="9" id="KW-1185">Reference proteome</keyword>